<name>A0A4Z1GC35_9HELO</name>
<dbReference type="Proteomes" id="UP000297814">
    <property type="component" value="Unassembled WGS sequence"/>
</dbReference>
<reference evidence="1 2" key="1">
    <citation type="submission" date="2017-12" db="EMBL/GenBank/DDBJ databases">
        <title>Comparative genomics of Botrytis spp.</title>
        <authorList>
            <person name="Valero-Jimenez C.A."/>
            <person name="Tapia P."/>
            <person name="Veloso J."/>
            <person name="Silva-Moreno E."/>
            <person name="Staats M."/>
            <person name="Valdes J.H."/>
            <person name="Van Kan J.A.L."/>
        </authorList>
    </citation>
    <scope>NUCLEOTIDE SEQUENCE [LARGE SCALE GENOMIC DNA]</scope>
    <source>
        <strain evidence="1 2">Bh0001</strain>
    </source>
</reference>
<gene>
    <name evidence="1" type="ORF">BHYA_0428g00020</name>
</gene>
<keyword evidence="2" id="KW-1185">Reference proteome</keyword>
<comment type="caution">
    <text evidence="1">The sequence shown here is derived from an EMBL/GenBank/DDBJ whole genome shotgun (WGS) entry which is preliminary data.</text>
</comment>
<accession>A0A4Z1GC35</accession>
<proteinExistence type="predicted"/>
<dbReference type="AlphaFoldDB" id="A0A4Z1GC35"/>
<evidence type="ECO:0000313" key="1">
    <source>
        <dbReference type="EMBL" id="TGO31703.1"/>
    </source>
</evidence>
<evidence type="ECO:0000313" key="2">
    <source>
        <dbReference type="Proteomes" id="UP000297814"/>
    </source>
</evidence>
<sequence length="367" mass="42403">MSKKACDLPVARGISGGVGSKQRKDIPEKSTQSAIANNYTFWLLEEIDTLCEILESHTNESRTRRGTNSIVWKSVAEEFNRRFQGRLQEKGAPKKDGKDKLLEDRYAPKRSSNSIRCLCKTESRLKSIIEAYKNAEEETDSEMDEESIQAIQVEVFEGDQSPPRMFKWKGIRYIDNNDRTEAKIRTPDKSKTIIEYISLLDEPKKEKSEDFKLGRVRFEYKPKMNWISRSSVMMLNQWRQTMLLRTSGVPLEGREAGLSFTCPWSSDEKYKLGNIIIEHMEEPSLRDRKVSGVDFVSVTKEFNDNLGLYRTKTQVEKLVADNDPRELKDDYIMEQNERKREVEAMNATAAYAFSAKKSRISSLDDDQ</sequence>
<protein>
    <submittedName>
        <fullName evidence="1">Uncharacterized protein</fullName>
    </submittedName>
</protein>
<organism evidence="1 2">
    <name type="scientific">Botrytis hyacinthi</name>
    <dbReference type="NCBI Taxonomy" id="278943"/>
    <lineage>
        <taxon>Eukaryota</taxon>
        <taxon>Fungi</taxon>
        <taxon>Dikarya</taxon>
        <taxon>Ascomycota</taxon>
        <taxon>Pezizomycotina</taxon>
        <taxon>Leotiomycetes</taxon>
        <taxon>Helotiales</taxon>
        <taxon>Sclerotiniaceae</taxon>
        <taxon>Botrytis</taxon>
    </lineage>
</organism>
<dbReference type="EMBL" id="PQXK01000425">
    <property type="protein sequence ID" value="TGO31703.1"/>
    <property type="molecule type" value="Genomic_DNA"/>
</dbReference>